<dbReference type="PRINTS" id="PR00081">
    <property type="entry name" value="GDHRDH"/>
</dbReference>
<evidence type="ECO:0000256" key="3">
    <source>
        <dbReference type="RuleBase" id="RU000363"/>
    </source>
</evidence>
<dbReference type="CDD" id="cd05233">
    <property type="entry name" value="SDR_c"/>
    <property type="match status" value="1"/>
</dbReference>
<dbReference type="PANTHER" id="PTHR43086">
    <property type="entry name" value="VERY-LONG-CHAIN 3-OXOOACYL-COA REDUCTASE"/>
    <property type="match status" value="1"/>
</dbReference>
<dbReference type="RefSeq" id="WP_353423445.1">
    <property type="nucleotide sequence ID" value="NZ_CP117826.1"/>
</dbReference>
<dbReference type="PANTHER" id="PTHR43086:SF3">
    <property type="entry name" value="NADP-DEPENDENT 3-HYDROXY ACID DEHYDROGENASE YDFG"/>
    <property type="match status" value="1"/>
</dbReference>
<dbReference type="EMBL" id="CP117826">
    <property type="protein sequence ID" value="XCC62239.1"/>
    <property type="molecule type" value="Genomic_DNA"/>
</dbReference>
<dbReference type="PRINTS" id="PR00080">
    <property type="entry name" value="SDRFAMILY"/>
</dbReference>
<dbReference type="InterPro" id="IPR002347">
    <property type="entry name" value="SDR_fam"/>
</dbReference>
<name>A0AAU8A872_9FIRM</name>
<protein>
    <submittedName>
        <fullName evidence="4">SDR family NAD(P)-dependent oxidoreductase</fullName>
    </submittedName>
</protein>
<reference evidence="4" key="1">
    <citation type="submission" date="2023-02" db="EMBL/GenBank/DDBJ databases">
        <title>Gut commensal Christensenella minuta modulates host metabolism via a new class of secondary bile acids.</title>
        <authorList>
            <person name="Liu C."/>
        </authorList>
    </citation>
    <scope>NUCLEOTIDE SEQUENCE</scope>
    <source>
        <strain evidence="4">CA70</strain>
    </source>
</reference>
<organism evidence="4">
    <name type="scientific">Christensenella massiliensis</name>
    <dbReference type="NCBI Taxonomy" id="1805714"/>
    <lineage>
        <taxon>Bacteria</taxon>
        <taxon>Bacillati</taxon>
        <taxon>Bacillota</taxon>
        <taxon>Clostridia</taxon>
        <taxon>Christensenellales</taxon>
        <taxon>Christensenellaceae</taxon>
        <taxon>Christensenella</taxon>
    </lineage>
</organism>
<dbReference type="Pfam" id="PF00106">
    <property type="entry name" value="adh_short"/>
    <property type="match status" value="1"/>
</dbReference>
<dbReference type="AlphaFoldDB" id="A0AAU8A872"/>
<accession>A0AAU8A872</accession>
<evidence type="ECO:0000256" key="1">
    <source>
        <dbReference type="ARBA" id="ARBA00006484"/>
    </source>
</evidence>
<evidence type="ECO:0000256" key="2">
    <source>
        <dbReference type="ARBA" id="ARBA00023002"/>
    </source>
</evidence>
<proteinExistence type="inferred from homology"/>
<dbReference type="Gene3D" id="3.40.50.720">
    <property type="entry name" value="NAD(P)-binding Rossmann-like Domain"/>
    <property type="match status" value="1"/>
</dbReference>
<dbReference type="InterPro" id="IPR036291">
    <property type="entry name" value="NAD(P)-bd_dom_sf"/>
</dbReference>
<comment type="similarity">
    <text evidence="1 3">Belongs to the short-chain dehydrogenases/reductases (SDR) family.</text>
</comment>
<keyword evidence="2" id="KW-0560">Oxidoreductase</keyword>
<gene>
    <name evidence="4" type="ORF">PUP29_12010</name>
</gene>
<evidence type="ECO:0000313" key="4">
    <source>
        <dbReference type="EMBL" id="XCC62239.1"/>
    </source>
</evidence>
<sequence length="253" mass="27847">MKIGIVTGASSGMGKEFAVQLAASERLDEIWVVARRADRLEELAQELKTPLRIFALDLTHSESIDTLKQAFSESAPSVHWLINASGFAKFGDFSTVSETDSLAMIDLDVRALVWITLAAIPYMEPGGHILEVASTAAFQPLPDMNIYAAAKAFVLSYSRALNRELGKRGVTVTAVCPGWTKTEFFDVARQNADAGAVKNFFFPSQPENVVRRAIRDAKRGRDVSVYGIFNKLHLFFAKLLPASSVMTLWDAMK</sequence>
<dbReference type="GO" id="GO:0016491">
    <property type="term" value="F:oxidoreductase activity"/>
    <property type="evidence" value="ECO:0007669"/>
    <property type="project" value="UniProtKB-KW"/>
</dbReference>
<dbReference type="SUPFAM" id="SSF51735">
    <property type="entry name" value="NAD(P)-binding Rossmann-fold domains"/>
    <property type="match status" value="1"/>
</dbReference>